<evidence type="ECO:0000256" key="1">
    <source>
        <dbReference type="SAM" id="MobiDB-lite"/>
    </source>
</evidence>
<dbReference type="STRING" id="1393034.HMPREF3192_00053"/>
<dbReference type="SUPFAM" id="SSF51905">
    <property type="entry name" value="FAD/NAD(P)-binding domain"/>
    <property type="match status" value="1"/>
</dbReference>
<dbReference type="EMBL" id="LSCR01000001">
    <property type="protein sequence ID" value="KXB35648.1"/>
    <property type="molecule type" value="Genomic_DNA"/>
</dbReference>
<dbReference type="PANTHER" id="PTHR42842:SF3">
    <property type="entry name" value="FAD_NAD(P)-BINDING OXIDOREDUCTASE FAMILY PROTEIN"/>
    <property type="match status" value="1"/>
</dbReference>
<dbReference type="PANTHER" id="PTHR42842">
    <property type="entry name" value="FAD/NAD(P)-BINDING OXIDOREDUCTASE"/>
    <property type="match status" value="1"/>
</dbReference>
<protein>
    <submittedName>
        <fullName evidence="4">FAD dependent oxidoreductase</fullName>
    </submittedName>
</protein>
<dbReference type="InterPro" id="IPR023753">
    <property type="entry name" value="FAD/NAD-binding_dom"/>
</dbReference>
<evidence type="ECO:0000259" key="2">
    <source>
        <dbReference type="Pfam" id="PF07992"/>
    </source>
</evidence>
<accession>A0A133XXI8</accession>
<feature type="domain" description="FAD-dependent protein C-terminal" evidence="3">
    <location>
        <begin position="388"/>
        <end position="583"/>
    </location>
</feature>
<dbReference type="Gene3D" id="3.30.70.2700">
    <property type="match status" value="1"/>
</dbReference>
<feature type="region of interest" description="Disordered" evidence="1">
    <location>
        <begin position="119"/>
        <end position="148"/>
    </location>
</feature>
<organism evidence="4 5">
    <name type="scientific">Atopobium deltae</name>
    <dbReference type="NCBI Taxonomy" id="1393034"/>
    <lineage>
        <taxon>Bacteria</taxon>
        <taxon>Bacillati</taxon>
        <taxon>Actinomycetota</taxon>
        <taxon>Coriobacteriia</taxon>
        <taxon>Coriobacteriales</taxon>
        <taxon>Atopobiaceae</taxon>
        <taxon>Atopobium</taxon>
    </lineage>
</organism>
<dbReference type="PIRSF" id="PIRSF038984">
    <property type="entry name" value="FAD_binding_protein"/>
    <property type="match status" value="1"/>
</dbReference>
<dbReference type="AlphaFoldDB" id="A0A133XXI8"/>
<proteinExistence type="predicted"/>
<dbReference type="Pfam" id="PF21688">
    <property type="entry name" value="FAD-depend_C"/>
    <property type="match status" value="1"/>
</dbReference>
<dbReference type="Pfam" id="PF07992">
    <property type="entry name" value="Pyr_redox_2"/>
    <property type="match status" value="1"/>
</dbReference>
<dbReference type="PRINTS" id="PR00419">
    <property type="entry name" value="ADXRDTASE"/>
</dbReference>
<comment type="caution">
    <text evidence="4">The sequence shown here is derived from an EMBL/GenBank/DDBJ whole genome shotgun (WGS) entry which is preliminary data.</text>
</comment>
<dbReference type="InterPro" id="IPR036188">
    <property type="entry name" value="FAD/NAD-bd_sf"/>
</dbReference>
<dbReference type="GO" id="GO:0016491">
    <property type="term" value="F:oxidoreductase activity"/>
    <property type="evidence" value="ECO:0007669"/>
    <property type="project" value="InterPro"/>
</dbReference>
<evidence type="ECO:0000313" key="5">
    <source>
        <dbReference type="Proteomes" id="UP000070675"/>
    </source>
</evidence>
<reference evidence="5" key="1">
    <citation type="submission" date="2016-01" db="EMBL/GenBank/DDBJ databases">
        <authorList>
            <person name="Mitreva M."/>
            <person name="Pepin K.H."/>
            <person name="Mihindukulasuriya K.A."/>
            <person name="Fulton R."/>
            <person name="Fronick C."/>
            <person name="O'Laughlin M."/>
            <person name="Miner T."/>
            <person name="Herter B."/>
            <person name="Rosa B.A."/>
            <person name="Cordes M."/>
            <person name="Tomlinson C."/>
            <person name="Wollam A."/>
            <person name="Palsikar V.B."/>
            <person name="Mardis E.R."/>
            <person name="Wilson R.K."/>
        </authorList>
    </citation>
    <scope>NUCLEOTIDE SEQUENCE [LARGE SCALE GENOMIC DNA]</scope>
    <source>
        <strain evidence="5">DNF00019</strain>
    </source>
</reference>
<dbReference type="Gene3D" id="3.50.50.60">
    <property type="entry name" value="FAD/NAD(P)-binding domain"/>
    <property type="match status" value="2"/>
</dbReference>
<sequence length="637" mass="68559">MIQIVNLHLDPFAFRAVQHNSNAYNDASSGRTEEHTDGHAGERAELAQLKRAALAHAEASALLDILADKLKLDPHEIQHFKLHRRSIDARKRNSVKLLYTVRFCLAAGEAAEKTLVEHYTSGARGDSRQKSRHKSQSKSRYNSRQSWQLSWMPQPQAPSFEKLITTQAATDKVVEPATFSSVTPILAPELSDERIVVVGAGCAGLFCALTLAHAGLKPILIERGNNAARRTLDIKHFNQTGQLDLESNIQFGVGGAGTFSDGKLATGTKSALHALITKTFIDAGAPHDISWNAHPHIGSDILPNVVDTICDQIRAHGGEIYCSTKVTELLINHGSVRGVRVIHTNPQVNGTVEKTIATSKVILASGHSARDVFKMLAQRKVFLERKTFAMGVRIEHLQQHINEAQYGRFADAAILGAAPYKLVAHLDTKRSAFSFCMCPGGYVVAATSEKNAVVTNGMSLAARAGTNANAGFLANVYPDDLPGDSPLEGLYLQRRCEQAAYERGGGSYVAPAQLVGDFMQKVASSAAGSIVPTYSRGVSWTSLEGCLPTYITDTLRKSLPLMEKRLHGFAVADAVLTGVETRSSSPIRITRDASSFQSINCKGLYPCGEGAGYAGGIMSAATDGVRVARAVIQAARA</sequence>
<evidence type="ECO:0000259" key="3">
    <source>
        <dbReference type="Pfam" id="PF21688"/>
    </source>
</evidence>
<dbReference type="InterPro" id="IPR028348">
    <property type="entry name" value="FAD-binding_protein"/>
</dbReference>
<keyword evidence="5" id="KW-1185">Reference proteome</keyword>
<dbReference type="Proteomes" id="UP000070675">
    <property type="component" value="Unassembled WGS sequence"/>
</dbReference>
<gene>
    <name evidence="4" type="ORF">HMPREF3192_00053</name>
</gene>
<dbReference type="PATRIC" id="fig|1393034.3.peg.49"/>
<evidence type="ECO:0000313" key="4">
    <source>
        <dbReference type="EMBL" id="KXB35648.1"/>
    </source>
</evidence>
<dbReference type="RefSeq" id="WP_231723309.1">
    <property type="nucleotide sequence ID" value="NZ_KQ959483.1"/>
</dbReference>
<feature type="domain" description="FAD/NAD(P)-binding" evidence="2">
    <location>
        <begin position="194"/>
        <end position="372"/>
    </location>
</feature>
<dbReference type="InterPro" id="IPR049516">
    <property type="entry name" value="FAD-depend_C"/>
</dbReference>
<name>A0A133XXI8_9ACTN</name>